<evidence type="ECO:0000256" key="1">
    <source>
        <dbReference type="ARBA" id="ARBA00001933"/>
    </source>
</evidence>
<dbReference type="HAMAP" id="MF_01023">
    <property type="entry name" value="HisC_aminotrans_2"/>
    <property type="match status" value="1"/>
</dbReference>
<dbReference type="Gene3D" id="3.90.1150.10">
    <property type="entry name" value="Aspartate Aminotransferase, domain 1"/>
    <property type="match status" value="1"/>
</dbReference>
<keyword evidence="5 9" id="KW-0808">Transferase</keyword>
<proteinExistence type="inferred from homology"/>
<evidence type="ECO:0000313" key="12">
    <source>
        <dbReference type="Proteomes" id="UP001178662"/>
    </source>
</evidence>
<protein>
    <recommendedName>
        <fullName evidence="9">Histidinol-phosphate aminotransferase</fullName>
        <ecNumber evidence="9">2.6.1.9</ecNumber>
    </recommendedName>
    <alternativeName>
        <fullName evidence="9">Imidazole acetol-phosphate transaminase</fullName>
    </alternativeName>
</protein>
<dbReference type="PANTHER" id="PTHR43643">
    <property type="entry name" value="HISTIDINOL-PHOSPHATE AMINOTRANSFERASE 2"/>
    <property type="match status" value="1"/>
</dbReference>
<comment type="catalytic activity">
    <reaction evidence="8 9">
        <text>L-histidinol phosphate + 2-oxoglutarate = 3-(imidazol-4-yl)-2-oxopropyl phosphate + L-glutamate</text>
        <dbReference type="Rhea" id="RHEA:23744"/>
        <dbReference type="ChEBI" id="CHEBI:16810"/>
        <dbReference type="ChEBI" id="CHEBI:29985"/>
        <dbReference type="ChEBI" id="CHEBI:57766"/>
        <dbReference type="ChEBI" id="CHEBI:57980"/>
        <dbReference type="EC" id="2.6.1.9"/>
    </reaction>
</comment>
<dbReference type="InterPro" id="IPR015422">
    <property type="entry name" value="PyrdxlP-dep_Trfase_small"/>
</dbReference>
<evidence type="ECO:0000256" key="2">
    <source>
        <dbReference type="ARBA" id="ARBA00005011"/>
    </source>
</evidence>
<accession>A0AA95F0G8</accession>
<reference evidence="11" key="1">
    <citation type="submission" date="2023-03" db="EMBL/GenBank/DDBJ databases">
        <title>Andean soil-derived lignocellulolytic bacterial consortium as a source of novel taxa and putative plastic-active enzymes.</title>
        <authorList>
            <person name="Diaz-Garcia L."/>
            <person name="Chuvochina M."/>
            <person name="Feuerriegel G."/>
            <person name="Bunk B."/>
            <person name="Sproer C."/>
            <person name="Streit W.R."/>
            <person name="Rodriguez L.M."/>
            <person name="Overmann J."/>
            <person name="Jimenez D.J."/>
        </authorList>
    </citation>
    <scope>NUCLEOTIDE SEQUENCE</scope>
    <source>
        <strain evidence="11">MAG 2441</strain>
    </source>
</reference>
<evidence type="ECO:0000259" key="10">
    <source>
        <dbReference type="Pfam" id="PF00155"/>
    </source>
</evidence>
<evidence type="ECO:0000313" key="11">
    <source>
        <dbReference type="EMBL" id="WEK55997.1"/>
    </source>
</evidence>
<name>A0AA95F0G8_9BACL</name>
<dbReference type="NCBIfam" id="TIGR01141">
    <property type="entry name" value="hisC"/>
    <property type="match status" value="1"/>
</dbReference>
<comment type="cofactor">
    <cofactor evidence="1 9">
        <name>pyridoxal 5'-phosphate</name>
        <dbReference type="ChEBI" id="CHEBI:597326"/>
    </cofactor>
</comment>
<evidence type="ECO:0000256" key="6">
    <source>
        <dbReference type="ARBA" id="ARBA00022898"/>
    </source>
</evidence>
<dbReference type="PANTHER" id="PTHR43643:SF3">
    <property type="entry name" value="HISTIDINOL-PHOSPHATE AMINOTRANSFERASE"/>
    <property type="match status" value="1"/>
</dbReference>
<evidence type="ECO:0000256" key="4">
    <source>
        <dbReference type="ARBA" id="ARBA00022576"/>
    </source>
</evidence>
<dbReference type="CDD" id="cd00609">
    <property type="entry name" value="AAT_like"/>
    <property type="match status" value="1"/>
</dbReference>
<dbReference type="InterPro" id="IPR004839">
    <property type="entry name" value="Aminotransferase_I/II_large"/>
</dbReference>
<evidence type="ECO:0000256" key="5">
    <source>
        <dbReference type="ARBA" id="ARBA00022679"/>
    </source>
</evidence>
<evidence type="ECO:0000256" key="8">
    <source>
        <dbReference type="ARBA" id="ARBA00047481"/>
    </source>
</evidence>
<keyword evidence="12" id="KW-1185">Reference proteome</keyword>
<dbReference type="SUPFAM" id="SSF53383">
    <property type="entry name" value="PLP-dependent transferases"/>
    <property type="match status" value="1"/>
</dbReference>
<dbReference type="EMBL" id="CP119317">
    <property type="protein sequence ID" value="WEK55997.1"/>
    <property type="molecule type" value="Genomic_DNA"/>
</dbReference>
<comment type="pathway">
    <text evidence="2 9">Amino-acid biosynthesis; L-histidine biosynthesis; L-histidine from 5-phospho-alpha-D-ribose 1-diphosphate: step 7/9.</text>
</comment>
<dbReference type="GO" id="GO:0004400">
    <property type="term" value="F:histidinol-phosphate transaminase activity"/>
    <property type="evidence" value="ECO:0007669"/>
    <property type="project" value="UniProtKB-UniRule"/>
</dbReference>
<dbReference type="InterPro" id="IPR015424">
    <property type="entry name" value="PyrdxlP-dep_Trfase"/>
</dbReference>
<dbReference type="Proteomes" id="UP001178662">
    <property type="component" value="Chromosome"/>
</dbReference>
<comment type="subunit">
    <text evidence="3 9">Homodimer.</text>
</comment>
<dbReference type="InterPro" id="IPR005861">
    <property type="entry name" value="HisP_aminotrans"/>
</dbReference>
<sequence>MSKYWSNLTANLQPYIPGEQPKDQKYIKLNTNENPYPPSPRVIEAIKQAANDDLRLYPDPTCQQLCDTIAQYYGLRSNQVFVGNGSDEILAFVFPAFFNPSQKILFPDITYSFYPVYAQLYGQTYETVAVDEAFNIHAEHYCVPNGGIVIPNPNAPTAEYMTLPALRTILDANRDQVVVVDEAYIDFGGQSAITYINEYPNLLVVQTLSKSRSLAGLRVGMAYGHEDLIEGLNRIKNSFNSYTLDRLALAGAIAAFEDEAYFEETTAKVIATREWSVNHLRELGFHVIESKANFVFASHPQALAADLFKQLKEKGILVRYFNKPRIDQFLRISIGTDEEMEALISALHSLLGK</sequence>
<feature type="modified residue" description="N6-(pyridoxal phosphate)lysine" evidence="9">
    <location>
        <position position="210"/>
    </location>
</feature>
<organism evidence="11 12">
    <name type="scientific">Candidatus Cohnella colombiensis</name>
    <dbReference type="NCBI Taxonomy" id="3121368"/>
    <lineage>
        <taxon>Bacteria</taxon>
        <taxon>Bacillati</taxon>
        <taxon>Bacillota</taxon>
        <taxon>Bacilli</taxon>
        <taxon>Bacillales</taxon>
        <taxon>Paenibacillaceae</taxon>
        <taxon>Cohnella</taxon>
    </lineage>
</organism>
<dbReference type="GO" id="GO:0030170">
    <property type="term" value="F:pyridoxal phosphate binding"/>
    <property type="evidence" value="ECO:0007669"/>
    <property type="project" value="InterPro"/>
</dbReference>
<feature type="domain" description="Aminotransferase class I/classII large" evidence="10">
    <location>
        <begin position="25"/>
        <end position="347"/>
    </location>
</feature>
<gene>
    <name evidence="9 11" type="primary">hisC</name>
    <name evidence="11" type="ORF">P0Y55_08100</name>
</gene>
<dbReference type="InterPro" id="IPR050106">
    <property type="entry name" value="HistidinolP_aminotransfase"/>
</dbReference>
<evidence type="ECO:0000256" key="7">
    <source>
        <dbReference type="ARBA" id="ARBA00023102"/>
    </source>
</evidence>
<evidence type="ECO:0000256" key="9">
    <source>
        <dbReference type="HAMAP-Rule" id="MF_01023"/>
    </source>
</evidence>
<dbReference type="Gene3D" id="3.40.640.10">
    <property type="entry name" value="Type I PLP-dependent aspartate aminotransferase-like (Major domain)"/>
    <property type="match status" value="1"/>
</dbReference>
<comment type="similarity">
    <text evidence="9">Belongs to the class-II pyridoxal-phosphate-dependent aminotransferase family. Histidinol-phosphate aminotransferase subfamily.</text>
</comment>
<dbReference type="InterPro" id="IPR001917">
    <property type="entry name" value="Aminotrans_II_pyridoxalP_BS"/>
</dbReference>
<keyword evidence="9" id="KW-0028">Amino-acid biosynthesis</keyword>
<keyword evidence="4 9" id="KW-0032">Aminotransferase</keyword>
<dbReference type="AlphaFoldDB" id="A0AA95F0G8"/>
<keyword evidence="6 9" id="KW-0663">Pyridoxal phosphate</keyword>
<dbReference type="EC" id="2.6.1.9" evidence="9"/>
<evidence type="ECO:0000256" key="3">
    <source>
        <dbReference type="ARBA" id="ARBA00011738"/>
    </source>
</evidence>
<dbReference type="InterPro" id="IPR015421">
    <property type="entry name" value="PyrdxlP-dep_Trfase_major"/>
</dbReference>
<keyword evidence="7 9" id="KW-0368">Histidine biosynthesis</keyword>
<dbReference type="Pfam" id="PF00155">
    <property type="entry name" value="Aminotran_1_2"/>
    <property type="match status" value="1"/>
</dbReference>
<dbReference type="GO" id="GO:0000105">
    <property type="term" value="P:L-histidine biosynthetic process"/>
    <property type="evidence" value="ECO:0007669"/>
    <property type="project" value="UniProtKB-UniRule"/>
</dbReference>
<dbReference type="PROSITE" id="PS00599">
    <property type="entry name" value="AA_TRANSFER_CLASS_2"/>
    <property type="match status" value="1"/>
</dbReference>